<reference evidence="1 2" key="1">
    <citation type="submission" date="2016-10" db="EMBL/GenBank/DDBJ databases">
        <authorList>
            <person name="de Groot N.N."/>
        </authorList>
    </citation>
    <scope>NUCLEOTIDE SEQUENCE [LARGE SCALE GENOMIC DNA]</scope>
    <source>
        <strain evidence="1 2">Nm110</strain>
    </source>
</reference>
<gene>
    <name evidence="1" type="ORF">SAMN05421882_106210</name>
</gene>
<dbReference type="EMBL" id="FNNH01000062">
    <property type="protein sequence ID" value="SDX10850.1"/>
    <property type="molecule type" value="Genomic_DNA"/>
</dbReference>
<protein>
    <submittedName>
        <fullName evidence="1">Uncharacterized protein</fullName>
    </submittedName>
</protein>
<evidence type="ECO:0000313" key="1">
    <source>
        <dbReference type="EMBL" id="SDX10850.1"/>
    </source>
</evidence>
<evidence type="ECO:0000313" key="2">
    <source>
        <dbReference type="Proteomes" id="UP000183454"/>
    </source>
</evidence>
<dbReference type="Proteomes" id="UP000183454">
    <property type="component" value="Unassembled WGS sequence"/>
</dbReference>
<proteinExistence type="predicted"/>
<dbReference type="AlphaFoldDB" id="A0A1H2Z0A1"/>
<sequence length="57" mass="6542">MRLIPSEMLAACRIQAQEISYSTRLSRSNVGRDYHYDLVINRALYIKPVNKDSGDVL</sequence>
<organism evidence="1 2">
    <name type="scientific">Nitrosomonas communis</name>
    <dbReference type="NCBI Taxonomy" id="44574"/>
    <lineage>
        <taxon>Bacteria</taxon>
        <taxon>Pseudomonadati</taxon>
        <taxon>Pseudomonadota</taxon>
        <taxon>Betaproteobacteria</taxon>
        <taxon>Nitrosomonadales</taxon>
        <taxon>Nitrosomonadaceae</taxon>
        <taxon>Nitrosomonas</taxon>
    </lineage>
</organism>
<name>A0A1H2Z0A1_9PROT</name>
<accession>A0A1H2Z0A1</accession>